<protein>
    <submittedName>
        <fullName evidence="1">Uncharacterized protein</fullName>
    </submittedName>
</protein>
<dbReference type="EMBL" id="JAFJYH010000060">
    <property type="protein sequence ID" value="KAG4421732.1"/>
    <property type="molecule type" value="Genomic_DNA"/>
</dbReference>
<reference evidence="1" key="1">
    <citation type="submission" date="2021-02" db="EMBL/GenBank/DDBJ databases">
        <title>Genome sequence Cadophora malorum strain M34.</title>
        <authorList>
            <person name="Stefanovic E."/>
            <person name="Vu D."/>
            <person name="Scully C."/>
            <person name="Dijksterhuis J."/>
            <person name="Roader J."/>
            <person name="Houbraken J."/>
        </authorList>
    </citation>
    <scope>NUCLEOTIDE SEQUENCE</scope>
    <source>
        <strain evidence="1">M34</strain>
    </source>
</reference>
<keyword evidence="2" id="KW-1185">Reference proteome</keyword>
<sequence length="308" mass="34294">MATDSKAAPASASSENQSGDCLKAFRFLFKITVPEISVMIFTAYFEDYITVPLRTQCPLFPILQEESEKSEKNAILYAHALAGWNAIEDLTFVLDDDIAAVELNRTTRQERFDIKHIASIRLCVKKNSGRSFKSEFSLLKSDSDNVQTKDLMLQTLVPSALANLKVVVENCSCSGMSDFAWRDSGSATVVDERLGAERISQIVRSRTDSEAYRLAVTNEAPLSGQPLQYKEVCTWTAPFNVSKEPAFKTMYMKFGSSEMTSLSTTGQVQRIKDRQCEPDTCLNLNICHMVVIVRALSLIGILLAELDK</sequence>
<evidence type="ECO:0000313" key="2">
    <source>
        <dbReference type="Proteomes" id="UP000664132"/>
    </source>
</evidence>
<gene>
    <name evidence="1" type="ORF">IFR04_005108</name>
</gene>
<organism evidence="1 2">
    <name type="scientific">Cadophora malorum</name>
    <dbReference type="NCBI Taxonomy" id="108018"/>
    <lineage>
        <taxon>Eukaryota</taxon>
        <taxon>Fungi</taxon>
        <taxon>Dikarya</taxon>
        <taxon>Ascomycota</taxon>
        <taxon>Pezizomycotina</taxon>
        <taxon>Leotiomycetes</taxon>
        <taxon>Helotiales</taxon>
        <taxon>Ploettnerulaceae</taxon>
        <taxon>Cadophora</taxon>
    </lineage>
</organism>
<name>A0A8H7TLH1_9HELO</name>
<accession>A0A8H7TLH1</accession>
<dbReference type="AlphaFoldDB" id="A0A8H7TLH1"/>
<evidence type="ECO:0000313" key="1">
    <source>
        <dbReference type="EMBL" id="KAG4421732.1"/>
    </source>
</evidence>
<comment type="caution">
    <text evidence="1">The sequence shown here is derived from an EMBL/GenBank/DDBJ whole genome shotgun (WGS) entry which is preliminary data.</text>
</comment>
<dbReference type="Proteomes" id="UP000664132">
    <property type="component" value="Unassembled WGS sequence"/>
</dbReference>
<proteinExistence type="predicted"/>